<dbReference type="InterPro" id="IPR012651">
    <property type="entry name" value="Thia_Transptr_ThiT"/>
</dbReference>
<name>A0A1M5ZUI8_BUTFI</name>
<keyword evidence="1" id="KW-0812">Transmembrane</keyword>
<dbReference type="AlphaFoldDB" id="A0A1M5ZUI8"/>
<gene>
    <name evidence="2" type="ORF">SAMN02745229_02685</name>
</gene>
<dbReference type="GO" id="GO:0015234">
    <property type="term" value="F:thiamine transmembrane transporter activity"/>
    <property type="evidence" value="ECO:0007669"/>
    <property type="project" value="InterPro"/>
</dbReference>
<feature type="transmembrane region" description="Helical" evidence="1">
    <location>
        <begin position="150"/>
        <end position="175"/>
    </location>
</feature>
<feature type="transmembrane region" description="Helical" evidence="1">
    <location>
        <begin position="187"/>
        <end position="208"/>
    </location>
</feature>
<dbReference type="Pfam" id="PF09515">
    <property type="entry name" value="Thia_YuaJ"/>
    <property type="match status" value="1"/>
</dbReference>
<dbReference type="EMBL" id="FQXK01000023">
    <property type="protein sequence ID" value="SHI27808.1"/>
    <property type="molecule type" value="Genomic_DNA"/>
</dbReference>
<evidence type="ECO:0000313" key="2">
    <source>
        <dbReference type="EMBL" id="SHI27808.1"/>
    </source>
</evidence>
<evidence type="ECO:0000256" key="1">
    <source>
        <dbReference type="SAM" id="Phobius"/>
    </source>
</evidence>
<protein>
    <submittedName>
        <fullName evidence="2">Thiamine transporter</fullName>
    </submittedName>
</protein>
<evidence type="ECO:0000313" key="3">
    <source>
        <dbReference type="Proteomes" id="UP000184278"/>
    </source>
</evidence>
<dbReference type="Proteomes" id="UP000184278">
    <property type="component" value="Unassembled WGS sequence"/>
</dbReference>
<sequence length="236" mass="25740">MSLFFNAVTYEGETTYSLTTAGYTLFAVLLLAAVIVACFFKNTKNEQKFSTRQLVVSAMCIAVAFVLSNVKIIKLPQGGSVTLLSMFFVCFVGYVYGLRSGLMAGLAYGLLQMIVDPYIVSVPQLLFDYVFAFMALGLSGLTSTKKYGLYTGYLIGIAGRMTFAVLSGVIFFGMYAPEGQNVWVYSFGYNGLYIITEAAITFAVLLIPTVRKSLNSIRVAANESDSKRIVLNKLAS</sequence>
<dbReference type="GeneID" id="89510908"/>
<dbReference type="STRING" id="1121131.SAMN02745229_02685"/>
<feature type="transmembrane region" description="Helical" evidence="1">
    <location>
        <begin position="20"/>
        <end position="42"/>
    </location>
</feature>
<organism evidence="2 3">
    <name type="scientific">Butyrivibrio fibrisolvens DSM 3071</name>
    <dbReference type="NCBI Taxonomy" id="1121131"/>
    <lineage>
        <taxon>Bacteria</taxon>
        <taxon>Bacillati</taxon>
        <taxon>Bacillota</taxon>
        <taxon>Clostridia</taxon>
        <taxon>Lachnospirales</taxon>
        <taxon>Lachnospiraceae</taxon>
        <taxon>Butyrivibrio</taxon>
    </lineage>
</organism>
<reference evidence="3" key="1">
    <citation type="submission" date="2016-11" db="EMBL/GenBank/DDBJ databases">
        <authorList>
            <person name="Varghese N."/>
            <person name="Submissions S."/>
        </authorList>
    </citation>
    <scope>NUCLEOTIDE SEQUENCE [LARGE SCALE GENOMIC DNA]</scope>
    <source>
        <strain evidence="3">DSM 3071</strain>
    </source>
</reference>
<feature type="transmembrane region" description="Helical" evidence="1">
    <location>
        <begin position="126"/>
        <end position="143"/>
    </location>
</feature>
<dbReference type="GO" id="GO:0005886">
    <property type="term" value="C:plasma membrane"/>
    <property type="evidence" value="ECO:0007669"/>
    <property type="project" value="InterPro"/>
</dbReference>
<dbReference type="RefSeq" id="WP_073388516.1">
    <property type="nucleotide sequence ID" value="NZ_FQXK01000023.1"/>
</dbReference>
<keyword evidence="1" id="KW-0472">Membrane</keyword>
<accession>A0A1M5ZUI8</accession>
<proteinExistence type="predicted"/>
<keyword evidence="1" id="KW-1133">Transmembrane helix</keyword>
<feature type="transmembrane region" description="Helical" evidence="1">
    <location>
        <begin position="79"/>
        <end position="96"/>
    </location>
</feature>
<dbReference type="NCBIfam" id="TIGR02357">
    <property type="entry name" value="ECF_ThiT_YuaJ"/>
    <property type="match status" value="1"/>
</dbReference>
<dbReference type="OrthoDB" id="9795813at2"/>
<keyword evidence="3" id="KW-1185">Reference proteome</keyword>
<dbReference type="Gene3D" id="1.10.1760.20">
    <property type="match status" value="1"/>
</dbReference>